<accession>A0ABT1DAH6</accession>
<dbReference type="PANTHER" id="PTHR21064">
    <property type="entry name" value="AMINOGLYCOSIDE PHOSPHOTRANSFERASE DOMAIN-CONTAINING PROTEIN-RELATED"/>
    <property type="match status" value="1"/>
</dbReference>
<evidence type="ECO:0000259" key="2">
    <source>
        <dbReference type="Pfam" id="PF01636"/>
    </source>
</evidence>
<comment type="caution">
    <text evidence="3">The sequence shown here is derived from an EMBL/GenBank/DDBJ whole genome shotgun (WGS) entry which is preliminary data.</text>
</comment>
<dbReference type="Gene3D" id="3.90.1200.10">
    <property type="match status" value="1"/>
</dbReference>
<evidence type="ECO:0000313" key="3">
    <source>
        <dbReference type="EMBL" id="MCO6418947.1"/>
    </source>
</evidence>
<sequence>MSAAAAYLPAARQALAAFGVMPAELRFVRLSENATFLAVDARDGAKLVLRLHRPTYHALEELRSEHLWTRALVQAGVATPEPLATLAGEAFAQVEIAATREQRWAGLARWVEGELLAEVVAREGDAAANLARFRGLGALIAAMHNQATGWAPPAGFRRHRLDAEGLMGETPFWGPFWDHPIFSAAERRLMLATRDALHGVLTRYGEAPERFSLIHADLHPRNVLVDGTRVAVIDFDDAGYGWHLYDLAVALIDYQLHPQAAALREAVLAGYRSVRPLAEADAALLPMFQLIRDMAQIGWYLGRPELPPSRDLPQLKDYVLRRAAGFTPPL</sequence>
<protein>
    <submittedName>
        <fullName evidence="3">Phosphotransferase</fullName>
    </submittedName>
</protein>
<organism evidence="3 4">
    <name type="scientific">Siccirubricoccus soli</name>
    <dbReference type="NCBI Taxonomy" id="2899147"/>
    <lineage>
        <taxon>Bacteria</taxon>
        <taxon>Pseudomonadati</taxon>
        <taxon>Pseudomonadota</taxon>
        <taxon>Alphaproteobacteria</taxon>
        <taxon>Acetobacterales</taxon>
        <taxon>Roseomonadaceae</taxon>
        <taxon>Siccirubricoccus</taxon>
    </lineage>
</organism>
<proteinExistence type="inferred from homology"/>
<comment type="similarity">
    <text evidence="1">Belongs to the pseudomonas-type ThrB family.</text>
</comment>
<dbReference type="Proteomes" id="UP001523392">
    <property type="component" value="Unassembled WGS sequence"/>
</dbReference>
<dbReference type="InterPro" id="IPR002575">
    <property type="entry name" value="Aminoglycoside_PTrfase"/>
</dbReference>
<evidence type="ECO:0000256" key="1">
    <source>
        <dbReference type="ARBA" id="ARBA00038240"/>
    </source>
</evidence>
<name>A0ABT1DAH6_9PROT</name>
<dbReference type="PANTHER" id="PTHR21064:SF6">
    <property type="entry name" value="AMINOGLYCOSIDE PHOSPHOTRANSFERASE DOMAIN-CONTAINING PROTEIN"/>
    <property type="match status" value="1"/>
</dbReference>
<dbReference type="InterPro" id="IPR050249">
    <property type="entry name" value="Pseudomonas-type_ThrB"/>
</dbReference>
<dbReference type="EMBL" id="JAFIRR010000160">
    <property type="protein sequence ID" value="MCO6418947.1"/>
    <property type="molecule type" value="Genomic_DNA"/>
</dbReference>
<dbReference type="SUPFAM" id="SSF56112">
    <property type="entry name" value="Protein kinase-like (PK-like)"/>
    <property type="match status" value="1"/>
</dbReference>
<gene>
    <name evidence="3" type="ORF">JYK14_22705</name>
</gene>
<evidence type="ECO:0000313" key="4">
    <source>
        <dbReference type="Proteomes" id="UP001523392"/>
    </source>
</evidence>
<dbReference type="InterPro" id="IPR011009">
    <property type="entry name" value="Kinase-like_dom_sf"/>
</dbReference>
<reference evidence="3 4" key="1">
    <citation type="submission" date="2021-12" db="EMBL/GenBank/DDBJ databases">
        <title>Siccirubricoccus leaddurans sp. nov., a high concentration Zn2+ tolerance bacterium.</title>
        <authorList>
            <person name="Cao Y."/>
        </authorList>
    </citation>
    <scope>NUCLEOTIDE SEQUENCE [LARGE SCALE GENOMIC DNA]</scope>
    <source>
        <strain evidence="3 4">KC 17139</strain>
    </source>
</reference>
<dbReference type="RefSeq" id="WP_252955573.1">
    <property type="nucleotide sequence ID" value="NZ_JAFIRR010000160.1"/>
</dbReference>
<feature type="domain" description="Aminoglycoside phosphotransferase" evidence="2">
    <location>
        <begin position="31"/>
        <end position="276"/>
    </location>
</feature>
<dbReference type="Pfam" id="PF01636">
    <property type="entry name" value="APH"/>
    <property type="match status" value="1"/>
</dbReference>
<keyword evidence="4" id="KW-1185">Reference proteome</keyword>